<feature type="compositionally biased region" description="Polar residues" evidence="1">
    <location>
        <begin position="329"/>
        <end position="344"/>
    </location>
</feature>
<reference evidence="2" key="1">
    <citation type="submission" date="2021-06" db="EMBL/GenBank/DDBJ databases">
        <title>Parelaphostrongylus tenuis whole genome reference sequence.</title>
        <authorList>
            <person name="Garwood T.J."/>
            <person name="Larsen P.A."/>
            <person name="Fountain-Jones N.M."/>
            <person name="Garbe J.R."/>
            <person name="Macchietto M.G."/>
            <person name="Kania S.A."/>
            <person name="Gerhold R.W."/>
            <person name="Richards J.E."/>
            <person name="Wolf T.M."/>
        </authorList>
    </citation>
    <scope>NUCLEOTIDE SEQUENCE</scope>
    <source>
        <strain evidence="2">MNPRO001-30</strain>
        <tissue evidence="2">Meninges</tissue>
    </source>
</reference>
<feature type="compositionally biased region" description="Low complexity" evidence="1">
    <location>
        <begin position="268"/>
        <end position="288"/>
    </location>
</feature>
<dbReference type="AlphaFoldDB" id="A0AAD5N2T0"/>
<comment type="caution">
    <text evidence="2">The sequence shown here is derived from an EMBL/GenBank/DDBJ whole genome shotgun (WGS) entry which is preliminary data.</text>
</comment>
<feature type="compositionally biased region" description="Polar residues" evidence="1">
    <location>
        <begin position="102"/>
        <end position="122"/>
    </location>
</feature>
<evidence type="ECO:0000313" key="2">
    <source>
        <dbReference type="EMBL" id="KAJ1360217.1"/>
    </source>
</evidence>
<gene>
    <name evidence="2" type="ORF">KIN20_019139</name>
</gene>
<name>A0AAD5N2T0_PARTN</name>
<feature type="compositionally biased region" description="Polar residues" evidence="1">
    <location>
        <begin position="40"/>
        <end position="51"/>
    </location>
</feature>
<feature type="compositionally biased region" description="Low complexity" evidence="1">
    <location>
        <begin position="303"/>
        <end position="328"/>
    </location>
</feature>
<feature type="region of interest" description="Disordered" evidence="1">
    <location>
        <begin position="22"/>
        <end position="51"/>
    </location>
</feature>
<organism evidence="2 3">
    <name type="scientific">Parelaphostrongylus tenuis</name>
    <name type="common">Meningeal worm</name>
    <dbReference type="NCBI Taxonomy" id="148309"/>
    <lineage>
        <taxon>Eukaryota</taxon>
        <taxon>Metazoa</taxon>
        <taxon>Ecdysozoa</taxon>
        <taxon>Nematoda</taxon>
        <taxon>Chromadorea</taxon>
        <taxon>Rhabditida</taxon>
        <taxon>Rhabditina</taxon>
        <taxon>Rhabditomorpha</taxon>
        <taxon>Strongyloidea</taxon>
        <taxon>Metastrongylidae</taxon>
        <taxon>Parelaphostrongylus</taxon>
    </lineage>
</organism>
<feature type="compositionally biased region" description="Basic and acidic residues" evidence="1">
    <location>
        <begin position="123"/>
        <end position="136"/>
    </location>
</feature>
<protein>
    <submittedName>
        <fullName evidence="2">Uncharacterized protein</fullName>
    </submittedName>
</protein>
<feature type="region of interest" description="Disordered" evidence="1">
    <location>
        <begin position="91"/>
        <end position="136"/>
    </location>
</feature>
<dbReference type="EMBL" id="JAHQIW010003819">
    <property type="protein sequence ID" value="KAJ1360217.1"/>
    <property type="molecule type" value="Genomic_DNA"/>
</dbReference>
<dbReference type="Proteomes" id="UP001196413">
    <property type="component" value="Unassembled WGS sequence"/>
</dbReference>
<feature type="region of interest" description="Disordered" evidence="1">
    <location>
        <begin position="157"/>
        <end position="239"/>
    </location>
</feature>
<feature type="region of interest" description="Disordered" evidence="1">
    <location>
        <begin position="264"/>
        <end position="368"/>
    </location>
</feature>
<accession>A0AAD5N2T0</accession>
<feature type="compositionally biased region" description="Polar residues" evidence="1">
    <location>
        <begin position="225"/>
        <end position="234"/>
    </location>
</feature>
<sequence>MALKKCNCDECLGYEERLKRLKDQPKKESSQKFYSRKPTTRSTLQQATPSESLHTDFNIEHLPCSPHQNLQERGIVVLFSEERGTISVAVSEQSLAPRPQDLHSTTSPNATNGSMFSKAGSSTERKSDPSVDYDPDRDYNPDSCDCYDCINAMHAVGRGKTSKQKRYTLKDPPTEGHNPIPPRQRGRISYSWVKQLDKMQQPGKSNKSSRRMPAQKSTLEEDQQRLPSGKTQQLAEKREEFSFSSLSMDVPVNKNHISASSIMRNEASKSSSNQVSQGSRSSFSSHTGQSGGSTFRITERSGTRTLGSTGNLGTLTTTCTLTSTSASTMPASLTSAATTSQGTTRTEKSEKLTNDYASRNSSARDGKK</sequence>
<proteinExistence type="predicted"/>
<keyword evidence="3" id="KW-1185">Reference proteome</keyword>
<evidence type="ECO:0000313" key="3">
    <source>
        <dbReference type="Proteomes" id="UP001196413"/>
    </source>
</evidence>
<evidence type="ECO:0000256" key="1">
    <source>
        <dbReference type="SAM" id="MobiDB-lite"/>
    </source>
</evidence>